<reference evidence="7 8" key="1">
    <citation type="submission" date="2019-08" db="EMBL/GenBank/DDBJ databases">
        <authorList>
            <person name="Liang Q."/>
        </authorList>
    </citation>
    <scope>NUCLEOTIDE SEQUENCE [LARGE SCALE GENOMIC DNA]</scope>
    <source>
        <strain evidence="7 8">V1718</strain>
    </source>
</reference>
<evidence type="ECO:0000256" key="3">
    <source>
        <dbReference type="ARBA" id="ARBA00022692"/>
    </source>
</evidence>
<dbReference type="AlphaFoldDB" id="A0A5B8XSW4"/>
<dbReference type="InterPro" id="IPR012681">
    <property type="entry name" value="NCS1"/>
</dbReference>
<dbReference type="GO" id="GO:0015205">
    <property type="term" value="F:nucleobase transmembrane transporter activity"/>
    <property type="evidence" value="ECO:0007669"/>
    <property type="project" value="TreeGrafter"/>
</dbReference>
<evidence type="ECO:0000313" key="8">
    <source>
        <dbReference type="Proteomes" id="UP000321595"/>
    </source>
</evidence>
<keyword evidence="4 6" id="KW-1133">Transmembrane helix</keyword>
<dbReference type="CDD" id="cd11485">
    <property type="entry name" value="SLC-NCS1sbd_YbbW-like"/>
    <property type="match status" value="1"/>
</dbReference>
<feature type="transmembrane region" description="Helical" evidence="6">
    <location>
        <begin position="273"/>
        <end position="297"/>
    </location>
</feature>
<evidence type="ECO:0000256" key="4">
    <source>
        <dbReference type="ARBA" id="ARBA00022989"/>
    </source>
</evidence>
<keyword evidence="8" id="KW-1185">Reference proteome</keyword>
<dbReference type="EMBL" id="CP042467">
    <property type="protein sequence ID" value="QED28237.1"/>
    <property type="molecule type" value="Genomic_DNA"/>
</dbReference>
<organism evidence="7 8">
    <name type="scientific">Microvenator marinus</name>
    <dbReference type="NCBI Taxonomy" id="2600177"/>
    <lineage>
        <taxon>Bacteria</taxon>
        <taxon>Deltaproteobacteria</taxon>
        <taxon>Bradymonadales</taxon>
        <taxon>Microvenatoraceae</taxon>
        <taxon>Microvenator</taxon>
    </lineage>
</organism>
<feature type="transmembrane region" description="Helical" evidence="6">
    <location>
        <begin position="189"/>
        <end position="206"/>
    </location>
</feature>
<feature type="transmembrane region" description="Helical" evidence="6">
    <location>
        <begin position="64"/>
        <end position="84"/>
    </location>
</feature>
<evidence type="ECO:0000256" key="5">
    <source>
        <dbReference type="ARBA" id="ARBA00023136"/>
    </source>
</evidence>
<feature type="transmembrane region" description="Helical" evidence="6">
    <location>
        <begin position="317"/>
        <end position="335"/>
    </location>
</feature>
<feature type="transmembrane region" description="Helical" evidence="6">
    <location>
        <begin position="151"/>
        <end position="177"/>
    </location>
</feature>
<comment type="subcellular location">
    <subcellularLocation>
        <location evidence="1">Membrane</location>
        <topology evidence="1">Multi-pass membrane protein</topology>
    </subcellularLocation>
</comment>
<proteinExistence type="inferred from homology"/>
<feature type="transmembrane region" description="Helical" evidence="6">
    <location>
        <begin position="38"/>
        <end position="58"/>
    </location>
</feature>
<feature type="transmembrane region" description="Helical" evidence="6">
    <location>
        <begin position="356"/>
        <end position="374"/>
    </location>
</feature>
<keyword evidence="3 6" id="KW-0812">Transmembrane</keyword>
<dbReference type="InterPro" id="IPR045225">
    <property type="entry name" value="Uracil/uridine/allantoin_perm"/>
</dbReference>
<dbReference type="Gene3D" id="1.10.4160.10">
    <property type="entry name" value="Hydantoin permease"/>
    <property type="match status" value="1"/>
</dbReference>
<comment type="similarity">
    <text evidence="2">Belongs to the purine-cytosine permease (2.A.39) family.</text>
</comment>
<feature type="transmembrane region" description="Helical" evidence="6">
    <location>
        <begin position="380"/>
        <end position="406"/>
    </location>
</feature>
<dbReference type="OrthoDB" id="9780088at2"/>
<evidence type="ECO:0000256" key="6">
    <source>
        <dbReference type="SAM" id="Phobius"/>
    </source>
</evidence>
<gene>
    <name evidence="7" type="ORF">FRD01_13535</name>
</gene>
<feature type="transmembrane region" description="Helical" evidence="6">
    <location>
        <begin position="117"/>
        <end position="139"/>
    </location>
</feature>
<feature type="transmembrane region" description="Helical" evidence="6">
    <location>
        <begin position="427"/>
        <end position="447"/>
    </location>
</feature>
<name>A0A5B8XSW4_9DELT</name>
<evidence type="ECO:0000313" key="7">
    <source>
        <dbReference type="EMBL" id="QED28237.1"/>
    </source>
</evidence>
<dbReference type="NCBIfam" id="TIGR00800">
    <property type="entry name" value="ncs1"/>
    <property type="match status" value="1"/>
</dbReference>
<dbReference type="PANTHER" id="PTHR30618">
    <property type="entry name" value="NCS1 FAMILY PURINE/PYRIMIDINE TRANSPORTER"/>
    <property type="match status" value="1"/>
</dbReference>
<feature type="transmembrane region" description="Helical" evidence="6">
    <location>
        <begin position="232"/>
        <end position="252"/>
    </location>
</feature>
<accession>A0A5B8XSW4</accession>
<dbReference type="Proteomes" id="UP000321595">
    <property type="component" value="Chromosome"/>
</dbReference>
<evidence type="ECO:0000256" key="2">
    <source>
        <dbReference type="ARBA" id="ARBA00008974"/>
    </source>
</evidence>
<dbReference type="InterPro" id="IPR001248">
    <property type="entry name" value="Pur-cyt_permease"/>
</dbReference>
<feature type="transmembrane region" description="Helical" evidence="6">
    <location>
        <begin position="467"/>
        <end position="486"/>
    </location>
</feature>
<evidence type="ECO:0000256" key="1">
    <source>
        <dbReference type="ARBA" id="ARBA00004141"/>
    </source>
</evidence>
<dbReference type="KEGG" id="bbae:FRD01_13535"/>
<protein>
    <submittedName>
        <fullName evidence="7">NCS1 family nucleobase:cation symporter-1</fullName>
    </submittedName>
</protein>
<dbReference type="PANTHER" id="PTHR30618:SF0">
    <property type="entry name" value="PURINE-URACIL PERMEASE NCS1"/>
    <property type="match status" value="1"/>
</dbReference>
<dbReference type="Pfam" id="PF02133">
    <property type="entry name" value="Transp_cyt_pur"/>
    <property type="match status" value="1"/>
</dbReference>
<dbReference type="GO" id="GO:0005886">
    <property type="term" value="C:plasma membrane"/>
    <property type="evidence" value="ECO:0007669"/>
    <property type="project" value="TreeGrafter"/>
</dbReference>
<dbReference type="FunFam" id="1.10.4160.10:FF:000001">
    <property type="entry name" value="Uracil permease, putative"/>
    <property type="match status" value="1"/>
</dbReference>
<sequence length="494" mass="52913">MSSLKEIIVLQNPDPSLLNDDIAPTPEGGRVWSVHHMASLWIGMVVCVPTYLLAGGLVEAGMNWWQAVLTVCLGNAIVLIPMILNGHPGTKYGIPFPVLARASFGILGANVASVMRGLVACGWFGINTWIGGAAIYQLLLALMGPETGGEALPLLGINALELICFLVFWTVQAVIIWRGIESIKVLETIAAPFLVIMGLLLMGWAWNKADGFGPMFSAPSQFIEGGPKEGQFWSVFFPSLTAMVGFWATLSLNIPDFTRYAKSQRDQILGQAIGLPTFMTLFAFISVAVTSATIVIYGEPISDPVALLGRMGGGISIILALIALTVATLSTNIAANVVSPANAIINLAPQKFDFRVGGMITAGLGIAMFPWKILESAGSYIFTWLVGYSALLGAIGGILIIDYFLIRKTELNLDALYHRSGEYWYKSGYNPVAMVALFAGIIPNVPGFLVQAGFLGADTVPLFFQTLYTYAWFVGFGVAGAVHFAGTKLMSKPD</sequence>
<keyword evidence="5 6" id="KW-0472">Membrane</keyword>